<evidence type="ECO:0000313" key="2">
    <source>
        <dbReference type="Proteomes" id="UP001156905"/>
    </source>
</evidence>
<dbReference type="NCBIfam" id="TIGR04396">
    <property type="entry name" value="surf_polysacc"/>
    <property type="match status" value="1"/>
</dbReference>
<dbReference type="RefSeq" id="WP_284264689.1">
    <property type="nucleotide sequence ID" value="NZ_BSOW01000006.1"/>
</dbReference>
<evidence type="ECO:0000313" key="1">
    <source>
        <dbReference type="EMBL" id="GLR85459.1"/>
    </source>
</evidence>
<reference evidence="2" key="1">
    <citation type="journal article" date="2019" name="Int. J. Syst. Evol. Microbiol.">
        <title>The Global Catalogue of Microorganisms (GCM) 10K type strain sequencing project: providing services to taxonomists for standard genome sequencing and annotation.</title>
        <authorList>
            <consortium name="The Broad Institute Genomics Platform"/>
            <consortium name="The Broad Institute Genome Sequencing Center for Infectious Disease"/>
            <person name="Wu L."/>
            <person name="Ma J."/>
        </authorList>
    </citation>
    <scope>NUCLEOTIDE SEQUENCE [LARGE SCALE GENOMIC DNA]</scope>
    <source>
        <strain evidence="2">NBRC 102520</strain>
    </source>
</reference>
<gene>
    <name evidence="1" type="ORF">GCM10007857_21700</name>
</gene>
<dbReference type="EMBL" id="BSOW01000006">
    <property type="protein sequence ID" value="GLR85459.1"/>
    <property type="molecule type" value="Genomic_DNA"/>
</dbReference>
<sequence>MRIGLVVDHPKRDLAGAVLLGYQLARRGALAVLVPMYEQAVDVPRLGLDALVVNYARAANLDLMRSFAQGGLALYVLDTEGGVLAERGGNSPPAMAAHIKSSGYADILSGYFFWGSCLHDAFESAGAMEPQQLHLTGCPRFDFAAPRWRALLDGEPRGYLLVNANFPLVNSRFAGKPGGEREAMIRAGWDADYVDRFMADLKQVFANYLIEIDRLAAARPNHDILVRPHPFENEDVYRNALSRHANVWVDGTGSVLDRIRNAAAVVHLNCGTAVESVLLGKLPLQLDYLNTPATAGHAALPARVSRAVASFDELLGAIDRIDSETETFDFARVHAADIEAFFHLNDGLAAERVADVLTNAPNSRRPYVSLMATVKGTRTKPSLGQIAKGAASALLGSAATERLRGQVNPARRDKRIEPAYVKALLRRIASHDSANPAQYAANRARCVTTGLPLASIAIEHRIET</sequence>
<comment type="caution">
    <text evidence="1">The sequence shown here is derived from an EMBL/GenBank/DDBJ whole genome shotgun (WGS) entry which is preliminary data.</text>
</comment>
<protein>
    <recommendedName>
        <fullName evidence="3">Surface carbohydrate biosynthesis protein</fullName>
    </recommendedName>
</protein>
<evidence type="ECO:0008006" key="3">
    <source>
        <dbReference type="Google" id="ProtNLM"/>
    </source>
</evidence>
<organism evidence="1 2">
    <name type="scientific">Bradyrhizobium iriomotense</name>
    <dbReference type="NCBI Taxonomy" id="441950"/>
    <lineage>
        <taxon>Bacteria</taxon>
        <taxon>Pseudomonadati</taxon>
        <taxon>Pseudomonadota</taxon>
        <taxon>Alphaproteobacteria</taxon>
        <taxon>Hyphomicrobiales</taxon>
        <taxon>Nitrobacteraceae</taxon>
        <taxon>Bradyrhizobium</taxon>
    </lineage>
</organism>
<proteinExistence type="predicted"/>
<keyword evidence="2" id="KW-1185">Reference proteome</keyword>
<dbReference type="InterPro" id="IPR030906">
    <property type="entry name" value="Surf_polysacc"/>
</dbReference>
<dbReference type="Proteomes" id="UP001156905">
    <property type="component" value="Unassembled WGS sequence"/>
</dbReference>
<accession>A0ABQ6AWN4</accession>
<name>A0ABQ6AWN4_9BRAD</name>